<protein>
    <submittedName>
        <fullName evidence="2">HD domain-containing protein</fullName>
    </submittedName>
</protein>
<dbReference type="SMART" id="SM00471">
    <property type="entry name" value="HDc"/>
    <property type="match status" value="1"/>
</dbReference>
<dbReference type="Proteomes" id="UP000886752">
    <property type="component" value="Unassembled WGS sequence"/>
</dbReference>
<evidence type="ECO:0000313" key="3">
    <source>
        <dbReference type="Proteomes" id="UP000886752"/>
    </source>
</evidence>
<accession>A0A9D1TQ61</accession>
<dbReference type="InterPro" id="IPR006674">
    <property type="entry name" value="HD_domain"/>
</dbReference>
<dbReference type="InterPro" id="IPR003607">
    <property type="entry name" value="HD/PDEase_dom"/>
</dbReference>
<reference evidence="2" key="1">
    <citation type="journal article" date="2021" name="PeerJ">
        <title>Extensive microbial diversity within the chicken gut microbiome revealed by metagenomics and culture.</title>
        <authorList>
            <person name="Gilroy R."/>
            <person name="Ravi A."/>
            <person name="Getino M."/>
            <person name="Pursley I."/>
            <person name="Horton D.L."/>
            <person name="Alikhan N.F."/>
            <person name="Baker D."/>
            <person name="Gharbi K."/>
            <person name="Hall N."/>
            <person name="Watson M."/>
            <person name="Adriaenssens E.M."/>
            <person name="Foster-Nyarko E."/>
            <person name="Jarju S."/>
            <person name="Secka A."/>
            <person name="Antonio M."/>
            <person name="Oren A."/>
            <person name="Chaudhuri R.R."/>
            <person name="La Ragione R."/>
            <person name="Hildebrand F."/>
            <person name="Pallen M.J."/>
        </authorList>
    </citation>
    <scope>NUCLEOTIDE SEQUENCE</scope>
    <source>
        <strain evidence="2">ChiHecec2B26-446</strain>
    </source>
</reference>
<proteinExistence type="predicted"/>
<feature type="domain" description="HD/PDEase" evidence="1">
    <location>
        <begin position="48"/>
        <end position="178"/>
    </location>
</feature>
<evidence type="ECO:0000259" key="1">
    <source>
        <dbReference type="SMART" id="SM00471"/>
    </source>
</evidence>
<name>A0A9D1TQ61_9BACT</name>
<dbReference type="Gene3D" id="1.10.3210.10">
    <property type="entry name" value="Hypothetical protein af1432"/>
    <property type="match status" value="1"/>
</dbReference>
<evidence type="ECO:0000313" key="2">
    <source>
        <dbReference type="EMBL" id="HIW01383.1"/>
    </source>
</evidence>
<organism evidence="2 3">
    <name type="scientific">Candidatus Desulfovibrio intestinipullorum</name>
    <dbReference type="NCBI Taxonomy" id="2838536"/>
    <lineage>
        <taxon>Bacteria</taxon>
        <taxon>Pseudomonadati</taxon>
        <taxon>Thermodesulfobacteriota</taxon>
        <taxon>Desulfovibrionia</taxon>
        <taxon>Desulfovibrionales</taxon>
        <taxon>Desulfovibrionaceae</taxon>
        <taxon>Desulfovibrio</taxon>
    </lineage>
</organism>
<gene>
    <name evidence="2" type="ORF">H9894_09395</name>
</gene>
<dbReference type="CDD" id="cd00077">
    <property type="entry name" value="HDc"/>
    <property type="match status" value="1"/>
</dbReference>
<sequence>MNTIPTCPFALPPLPERSRDPLDIGSHETWFRAYTGLELEVCPFERGPEELKVEHTFRVLEHARAICQGEGFAAPLTRACLLAALYHDLARFAQYRTWHTFKDADSCNHGELGAALVEHYQVLSCEPLVRTAVTRAVALHNAFALPEHLPCDVAKVTEVVRDADKLDILRVMDEHLSRPGPYSPTVVLSLPDDPDLFSQTVLDCALTGRVASYTDLASVNDFRLLLGTWIFSLSFATSRQRLTEAGHARRLLGQLPDHIYGPARDRLLAELDALLSVPAV</sequence>
<dbReference type="EMBL" id="DXHV01000078">
    <property type="protein sequence ID" value="HIW01383.1"/>
    <property type="molecule type" value="Genomic_DNA"/>
</dbReference>
<dbReference type="Pfam" id="PF01966">
    <property type="entry name" value="HD"/>
    <property type="match status" value="1"/>
</dbReference>
<dbReference type="AlphaFoldDB" id="A0A9D1TQ61"/>
<dbReference type="SUPFAM" id="SSF109604">
    <property type="entry name" value="HD-domain/PDEase-like"/>
    <property type="match status" value="1"/>
</dbReference>
<comment type="caution">
    <text evidence="2">The sequence shown here is derived from an EMBL/GenBank/DDBJ whole genome shotgun (WGS) entry which is preliminary data.</text>
</comment>
<reference evidence="2" key="2">
    <citation type="submission" date="2021-04" db="EMBL/GenBank/DDBJ databases">
        <authorList>
            <person name="Gilroy R."/>
        </authorList>
    </citation>
    <scope>NUCLEOTIDE SEQUENCE</scope>
    <source>
        <strain evidence="2">ChiHecec2B26-446</strain>
    </source>
</reference>